<organism evidence="1 2">
    <name type="scientific">Eubacterium multiforme</name>
    <dbReference type="NCBI Taxonomy" id="83339"/>
    <lineage>
        <taxon>Bacteria</taxon>
        <taxon>Bacillati</taxon>
        <taxon>Bacillota</taxon>
        <taxon>Clostridia</taxon>
        <taxon>Eubacteriales</taxon>
        <taxon>Eubacteriaceae</taxon>
        <taxon>Eubacterium</taxon>
    </lineage>
</organism>
<evidence type="ECO:0000313" key="1">
    <source>
        <dbReference type="EMBL" id="MDQ0150567.1"/>
    </source>
</evidence>
<gene>
    <name evidence="1" type="ORF">J2S18_002515</name>
</gene>
<evidence type="ECO:0000313" key="2">
    <source>
        <dbReference type="Proteomes" id="UP001228504"/>
    </source>
</evidence>
<dbReference type="EMBL" id="JAUSUF010000010">
    <property type="protein sequence ID" value="MDQ0150567.1"/>
    <property type="molecule type" value="Genomic_DNA"/>
</dbReference>
<dbReference type="Proteomes" id="UP001228504">
    <property type="component" value="Unassembled WGS sequence"/>
</dbReference>
<dbReference type="RefSeq" id="WP_307487296.1">
    <property type="nucleotide sequence ID" value="NZ_JAUSUF010000010.1"/>
</dbReference>
<protein>
    <submittedName>
        <fullName evidence="1">Uncharacterized protein</fullName>
    </submittedName>
</protein>
<proteinExistence type="predicted"/>
<accession>A0ABT9UW77</accession>
<sequence>MAEANKDEIMLGAGEVFMYEFTGTEIPDHATIETDEHNVGHCSGGFKIDYKPKKYDVDNQYGKTVKSFITKEDITAKTGIISWDLDKLALLSTAKLTEDSSKKTRTLTFGGGGSLKNVLIRFVHEEEGKHLRFTMIGQGGNGFGLDFGEKETTINAEIQAIEKIKGFLAAFEQEI</sequence>
<reference evidence="1 2" key="1">
    <citation type="submission" date="2023-07" db="EMBL/GenBank/DDBJ databases">
        <title>Genomic Encyclopedia of Type Strains, Phase IV (KMG-IV): sequencing the most valuable type-strain genomes for metagenomic binning, comparative biology and taxonomic classification.</title>
        <authorList>
            <person name="Goeker M."/>
        </authorList>
    </citation>
    <scope>NUCLEOTIDE SEQUENCE [LARGE SCALE GENOMIC DNA]</scope>
    <source>
        <strain evidence="1 2">DSM 20694</strain>
    </source>
</reference>
<comment type="caution">
    <text evidence="1">The sequence shown here is derived from an EMBL/GenBank/DDBJ whole genome shotgun (WGS) entry which is preliminary data.</text>
</comment>
<keyword evidence="2" id="KW-1185">Reference proteome</keyword>
<name>A0ABT9UW77_9FIRM</name>